<evidence type="ECO:0000313" key="2">
    <source>
        <dbReference type="EMBL" id="CAE8590893.1"/>
    </source>
</evidence>
<feature type="non-terminal residue" evidence="2">
    <location>
        <position position="1"/>
    </location>
</feature>
<accession>A0A813DSL3</accession>
<dbReference type="AlphaFoldDB" id="A0A813DSL3"/>
<protein>
    <submittedName>
        <fullName evidence="2">Uncharacterized protein</fullName>
    </submittedName>
</protein>
<sequence>VQINVLLCPVKPEIDVLLKKASEFKSLLPQGDRMETPLNNCIKFATEAFNSEIKARRESFEGKTKEAFDKEYYQKDVAMSIKLLLEHVKQARQRLHYLEDLAALEAAEGGAQPKGGQVPQEGERADDGEPGLAQEAALEVTGKQESARGKKKRRSSVKETILSAE</sequence>
<keyword evidence="3" id="KW-1185">Reference proteome</keyword>
<dbReference type="Proteomes" id="UP000654075">
    <property type="component" value="Unassembled WGS sequence"/>
</dbReference>
<feature type="region of interest" description="Disordered" evidence="1">
    <location>
        <begin position="108"/>
        <end position="165"/>
    </location>
</feature>
<name>A0A813DSL3_POLGL</name>
<evidence type="ECO:0000256" key="1">
    <source>
        <dbReference type="SAM" id="MobiDB-lite"/>
    </source>
</evidence>
<organism evidence="2 3">
    <name type="scientific">Polarella glacialis</name>
    <name type="common">Dinoflagellate</name>
    <dbReference type="NCBI Taxonomy" id="89957"/>
    <lineage>
        <taxon>Eukaryota</taxon>
        <taxon>Sar</taxon>
        <taxon>Alveolata</taxon>
        <taxon>Dinophyceae</taxon>
        <taxon>Suessiales</taxon>
        <taxon>Suessiaceae</taxon>
        <taxon>Polarella</taxon>
    </lineage>
</organism>
<dbReference type="EMBL" id="CAJNNV010004537">
    <property type="protein sequence ID" value="CAE8590893.1"/>
    <property type="molecule type" value="Genomic_DNA"/>
</dbReference>
<feature type="non-terminal residue" evidence="2">
    <location>
        <position position="165"/>
    </location>
</feature>
<gene>
    <name evidence="2" type="ORF">PGLA1383_LOCUS9601</name>
</gene>
<proteinExistence type="predicted"/>
<comment type="caution">
    <text evidence="2">The sequence shown here is derived from an EMBL/GenBank/DDBJ whole genome shotgun (WGS) entry which is preliminary data.</text>
</comment>
<evidence type="ECO:0000313" key="3">
    <source>
        <dbReference type="Proteomes" id="UP000654075"/>
    </source>
</evidence>
<reference evidence="2" key="1">
    <citation type="submission" date="2021-02" db="EMBL/GenBank/DDBJ databases">
        <authorList>
            <person name="Dougan E. K."/>
            <person name="Rhodes N."/>
            <person name="Thang M."/>
            <person name="Chan C."/>
        </authorList>
    </citation>
    <scope>NUCLEOTIDE SEQUENCE</scope>
</reference>